<dbReference type="PROSITE" id="PS50011">
    <property type="entry name" value="PROTEIN_KINASE_DOM"/>
    <property type="match status" value="1"/>
</dbReference>
<dbReference type="PANTHER" id="PTHR44329:SF260">
    <property type="entry name" value="PROTEIN KINASE DOMAIN-CONTAINING PROTEIN"/>
    <property type="match status" value="1"/>
</dbReference>
<feature type="compositionally biased region" description="Basic and acidic residues" evidence="1">
    <location>
        <begin position="563"/>
        <end position="572"/>
    </location>
</feature>
<keyword evidence="4" id="KW-1185">Reference proteome</keyword>
<feature type="region of interest" description="Disordered" evidence="1">
    <location>
        <begin position="563"/>
        <end position="608"/>
    </location>
</feature>
<evidence type="ECO:0000313" key="4">
    <source>
        <dbReference type="Proteomes" id="UP001327560"/>
    </source>
</evidence>
<feature type="domain" description="Protein kinase" evidence="2">
    <location>
        <begin position="234"/>
        <end position="510"/>
    </location>
</feature>
<dbReference type="AlphaFoldDB" id="A0AAQ3Q2Q0"/>
<reference evidence="3 4" key="1">
    <citation type="submission" date="2023-10" db="EMBL/GenBank/DDBJ databases">
        <title>Chromosome-scale genome assembly provides insights into flower coloration mechanisms of Canna indica.</title>
        <authorList>
            <person name="Li C."/>
        </authorList>
    </citation>
    <scope>NUCLEOTIDE SEQUENCE [LARGE SCALE GENOMIC DNA]</scope>
    <source>
        <tissue evidence="3">Flower</tissue>
    </source>
</reference>
<dbReference type="Gene3D" id="1.10.510.10">
    <property type="entry name" value="Transferase(Phosphotransferase) domain 1"/>
    <property type="match status" value="1"/>
</dbReference>
<dbReference type="GO" id="GO:0005524">
    <property type="term" value="F:ATP binding"/>
    <property type="evidence" value="ECO:0007669"/>
    <property type="project" value="InterPro"/>
</dbReference>
<dbReference type="SUPFAM" id="SSF56112">
    <property type="entry name" value="Protein kinase-like (PK-like)"/>
    <property type="match status" value="1"/>
</dbReference>
<dbReference type="InterPro" id="IPR011009">
    <property type="entry name" value="Kinase-like_dom_sf"/>
</dbReference>
<dbReference type="PANTHER" id="PTHR44329">
    <property type="entry name" value="SERINE/THREONINE-PROTEIN KINASE TNNI3K-RELATED"/>
    <property type="match status" value="1"/>
</dbReference>
<dbReference type="InterPro" id="IPR000719">
    <property type="entry name" value="Prot_kinase_dom"/>
</dbReference>
<evidence type="ECO:0000259" key="2">
    <source>
        <dbReference type="PROSITE" id="PS50011"/>
    </source>
</evidence>
<organism evidence="3 4">
    <name type="scientific">Canna indica</name>
    <name type="common">Indian-shot</name>
    <dbReference type="NCBI Taxonomy" id="4628"/>
    <lineage>
        <taxon>Eukaryota</taxon>
        <taxon>Viridiplantae</taxon>
        <taxon>Streptophyta</taxon>
        <taxon>Embryophyta</taxon>
        <taxon>Tracheophyta</taxon>
        <taxon>Spermatophyta</taxon>
        <taxon>Magnoliopsida</taxon>
        <taxon>Liliopsida</taxon>
        <taxon>Zingiberales</taxon>
        <taxon>Cannaceae</taxon>
        <taxon>Canna</taxon>
    </lineage>
</organism>
<dbReference type="GO" id="GO:0004674">
    <property type="term" value="F:protein serine/threonine kinase activity"/>
    <property type="evidence" value="ECO:0007669"/>
    <property type="project" value="TreeGrafter"/>
</dbReference>
<proteinExistence type="predicted"/>
<dbReference type="InterPro" id="IPR051681">
    <property type="entry name" value="Ser/Thr_Kinases-Pseudokinases"/>
</dbReference>
<feature type="compositionally biased region" description="Polar residues" evidence="1">
    <location>
        <begin position="660"/>
        <end position="675"/>
    </location>
</feature>
<gene>
    <name evidence="3" type="ORF">Cni_G04445</name>
</gene>
<dbReference type="Pfam" id="PF07714">
    <property type="entry name" value="PK_Tyr_Ser-Thr"/>
    <property type="match status" value="1"/>
</dbReference>
<dbReference type="FunFam" id="1.10.510.10:FF:000778">
    <property type="entry name" value="Kinase family protein"/>
    <property type="match status" value="1"/>
</dbReference>
<evidence type="ECO:0000256" key="1">
    <source>
        <dbReference type="SAM" id="MobiDB-lite"/>
    </source>
</evidence>
<dbReference type="Proteomes" id="UP001327560">
    <property type="component" value="Chromosome 1"/>
</dbReference>
<keyword evidence="3" id="KW-0418">Kinase</keyword>
<dbReference type="EMBL" id="CP136890">
    <property type="protein sequence ID" value="WOK95738.1"/>
    <property type="molecule type" value="Genomic_DNA"/>
</dbReference>
<sequence length="691" mass="77481">MEQFRRIGEVLGSLRALMVFRDEIDVNSRQCCLLVDAFNLGFDSIADEIKSHLRSNEIKLAQWKSLEQPLAELHRIYQEGELYVQQCYCSEPKHSWWGKAIALNGNTDCVELHLHNLLWCIPVVLEAIENVAEATGSDEEEISKNRLVVSKKYEREWMDPKVFQLQLGKLYLSSQELCCRMSTAWKEDRWILSEAIADKKKKPLTDPENRLAELLLDPKRKLFPSSILVESPDFRVLRRIGAADSNIREIQWMGESFAAKHVNGDLGPLMREISLLSSVSHHPNVMRSMFALVDEEKKEGFMVMELMSKDLSTHIKDICSEKKKAPFPLLVAVDAMLQIARGMEYLHSQKIYHGDLNPSNILVKPRSASPDGYFHVKITGLGTTKNSKDSSSSSHEDEADPCIWYGPEVLLEQEKSGDGISNSKCTDKADIYSFAMICFELLTGKVPFGDDHLQGDKMSKNIRAGERPLFPSQSPKYMTNLTKRCWHADPSQRPSFSSICRVLRYSKRFLVMNPEHNLPPVDYFDLESSLCRSFASWSQKGVVRASEVPFQMYAYRVLEREKTSANAKDKGSESGSEAASVCGDDSGYSASLPPDDAMSTTSAGSTSTRVLPQISVDTSKKASAKNINGKLTKQLFGFVSSPKSKNKGTVKPPADLSCGRSFSMNSGGRLQQVVTSSRRRRSGHVSDSELT</sequence>
<dbReference type="InterPro" id="IPR010632">
    <property type="entry name" value="DUF1221"/>
</dbReference>
<protein>
    <submittedName>
        <fullName evidence="3">Mitogen-activated protein kinase kinase kinase 7</fullName>
    </submittedName>
</protein>
<accession>A0AAQ3Q2Q0</accession>
<dbReference type="Pfam" id="PF06760">
    <property type="entry name" value="DUF1221"/>
    <property type="match status" value="1"/>
</dbReference>
<feature type="region of interest" description="Disordered" evidence="1">
    <location>
        <begin position="641"/>
        <end position="691"/>
    </location>
</feature>
<keyword evidence="3" id="KW-0808">Transferase</keyword>
<evidence type="ECO:0000313" key="3">
    <source>
        <dbReference type="EMBL" id="WOK95738.1"/>
    </source>
</evidence>
<name>A0AAQ3Q2Q0_9LILI</name>
<feature type="compositionally biased region" description="Low complexity" evidence="1">
    <location>
        <begin position="599"/>
        <end position="608"/>
    </location>
</feature>
<dbReference type="InterPro" id="IPR001245">
    <property type="entry name" value="Ser-Thr/Tyr_kinase_cat_dom"/>
</dbReference>